<dbReference type="RefSeq" id="WP_340519064.1">
    <property type="nucleotide sequence ID" value="NZ_JBBLXS010000047.1"/>
</dbReference>
<evidence type="ECO:0000256" key="1">
    <source>
        <dbReference type="SAM" id="SignalP"/>
    </source>
</evidence>
<evidence type="ECO:0000313" key="3">
    <source>
        <dbReference type="Proteomes" id="UP001384579"/>
    </source>
</evidence>
<protein>
    <submittedName>
        <fullName evidence="2">Uncharacterized protein</fullName>
    </submittedName>
</protein>
<dbReference type="EMBL" id="JBBLXS010000047">
    <property type="protein sequence ID" value="MEK0184348.1"/>
    <property type="molecule type" value="Genomic_DNA"/>
</dbReference>
<dbReference type="Proteomes" id="UP001384579">
    <property type="component" value="Unassembled WGS sequence"/>
</dbReference>
<sequence length="75" mass="8713">MTNKRLLKKIVFLLIASLSLFLITVTHAAAQQVPFYWDNINVALEVQTNGDMLVTETQKYVFTAAYNNERYRYIP</sequence>
<feature type="signal peptide" evidence="1">
    <location>
        <begin position="1"/>
        <end position="28"/>
    </location>
</feature>
<feature type="chain" id="PRO_5045648982" evidence="1">
    <location>
        <begin position="29"/>
        <end position="75"/>
    </location>
</feature>
<keyword evidence="1" id="KW-0732">Signal</keyword>
<gene>
    <name evidence="2" type="ORF">WMG39_05720</name>
</gene>
<reference evidence="2 3" key="1">
    <citation type="journal article" date="2020" name="Harmful Algae">
        <title>Molecular and morphological characterization of a novel dihydroanatoxin-a producing Microcoleus species (cyanobacteria) from the Russian River, California, USA.</title>
        <authorList>
            <person name="Conklin K.Y."/>
            <person name="Stancheva R."/>
            <person name="Otten T.G."/>
            <person name="Fadness R."/>
            <person name="Boyer G.L."/>
            <person name="Read B."/>
            <person name="Zhang X."/>
            <person name="Sheath R.G."/>
        </authorList>
    </citation>
    <scope>NUCLEOTIDE SEQUENCE [LARGE SCALE GENOMIC DNA]</scope>
    <source>
        <strain evidence="2 3">PTRS2</strain>
    </source>
</reference>
<organism evidence="2 3">
    <name type="scientific">Microcoleus anatoxicus PTRS2</name>
    <dbReference type="NCBI Taxonomy" id="2705321"/>
    <lineage>
        <taxon>Bacteria</taxon>
        <taxon>Bacillati</taxon>
        <taxon>Cyanobacteriota</taxon>
        <taxon>Cyanophyceae</taxon>
        <taxon>Oscillatoriophycideae</taxon>
        <taxon>Oscillatoriales</taxon>
        <taxon>Microcoleaceae</taxon>
        <taxon>Microcoleus</taxon>
        <taxon>Microcoleus anatoxicus</taxon>
    </lineage>
</organism>
<name>A0ABU8YJ22_9CYAN</name>
<comment type="caution">
    <text evidence="2">The sequence shown here is derived from an EMBL/GenBank/DDBJ whole genome shotgun (WGS) entry which is preliminary data.</text>
</comment>
<proteinExistence type="predicted"/>
<evidence type="ECO:0000313" key="2">
    <source>
        <dbReference type="EMBL" id="MEK0184348.1"/>
    </source>
</evidence>
<keyword evidence="3" id="KW-1185">Reference proteome</keyword>
<accession>A0ABU8YJ22</accession>